<evidence type="ECO:0000313" key="5">
    <source>
        <dbReference type="Proteomes" id="UP001172083"/>
    </source>
</evidence>
<dbReference type="Gene3D" id="3.55.50.30">
    <property type="match status" value="1"/>
</dbReference>
<dbReference type="Gene3D" id="2.60.120.1440">
    <property type="match status" value="1"/>
</dbReference>
<accession>A0ABT8L0N8</accession>
<dbReference type="RefSeq" id="WP_346756578.1">
    <property type="nucleotide sequence ID" value="NZ_JAUJEB010000001.1"/>
</dbReference>
<dbReference type="PANTHER" id="PTHR30273">
    <property type="entry name" value="PERIPLASMIC SIGNAL SENSOR AND SIGMA FACTOR ACTIVATOR FECR-RELATED"/>
    <property type="match status" value="1"/>
</dbReference>
<keyword evidence="1" id="KW-1133">Transmembrane helix</keyword>
<protein>
    <submittedName>
        <fullName evidence="4">FecR domain-containing protein</fullName>
    </submittedName>
</protein>
<gene>
    <name evidence="4" type="ORF">QQ020_04250</name>
</gene>
<feature type="transmembrane region" description="Helical" evidence="1">
    <location>
        <begin position="103"/>
        <end position="123"/>
    </location>
</feature>
<sequence>MNYENYSIEDFLQNEEFKRWVKNPDPESDIFWNNWLRSHPDQKEAILKAREILLTLDFQVAEPDKDDYEEVLLNILKGDATRSVSERKIGTQANYFTKMNEKMIRLAGVFLILMVTLAVYFYLREDPAVVEEAAVRFVTKENPRGQKSQISLPDGTVLWLNSESSITYPEKFKHGQRLVTLKGEAFFEVAKEQKRPFVVQINDLDVVALGTSFNIRAFPENQNVAVSLVTGRVLIKENISSTGINAPHFEDLILIPGEKILYDLQDFSIEKSYYDLKTDIAWKNGTIYFDNASYQEVKAKLERWFNVEFKLKNKSDKKWNYSGEFTGESLDRILARIGFVEGFEFEKKDNEIIIIYSD</sequence>
<keyword evidence="1" id="KW-0472">Membrane</keyword>
<dbReference type="InterPro" id="IPR006860">
    <property type="entry name" value="FecR"/>
</dbReference>
<organism evidence="4 5">
    <name type="scientific">Agaribacillus aureus</name>
    <dbReference type="NCBI Taxonomy" id="3051825"/>
    <lineage>
        <taxon>Bacteria</taxon>
        <taxon>Pseudomonadati</taxon>
        <taxon>Bacteroidota</taxon>
        <taxon>Cytophagia</taxon>
        <taxon>Cytophagales</taxon>
        <taxon>Splendidivirgaceae</taxon>
        <taxon>Agaribacillus</taxon>
    </lineage>
</organism>
<dbReference type="InterPro" id="IPR012373">
    <property type="entry name" value="Ferrdict_sens_TM"/>
</dbReference>
<evidence type="ECO:0000259" key="3">
    <source>
        <dbReference type="Pfam" id="PF16344"/>
    </source>
</evidence>
<feature type="domain" description="Protein FecR C-terminal" evidence="3">
    <location>
        <begin position="287"/>
        <end position="354"/>
    </location>
</feature>
<proteinExistence type="predicted"/>
<comment type="caution">
    <text evidence="4">The sequence shown here is derived from an EMBL/GenBank/DDBJ whole genome shotgun (WGS) entry which is preliminary data.</text>
</comment>
<dbReference type="PANTHER" id="PTHR30273:SF2">
    <property type="entry name" value="PROTEIN FECR"/>
    <property type="match status" value="1"/>
</dbReference>
<dbReference type="Pfam" id="PF04773">
    <property type="entry name" value="FecR"/>
    <property type="match status" value="1"/>
</dbReference>
<dbReference type="PIRSF" id="PIRSF018266">
    <property type="entry name" value="FecR"/>
    <property type="match status" value="1"/>
</dbReference>
<evidence type="ECO:0000259" key="2">
    <source>
        <dbReference type="Pfam" id="PF04773"/>
    </source>
</evidence>
<evidence type="ECO:0000313" key="4">
    <source>
        <dbReference type="EMBL" id="MDN5211243.1"/>
    </source>
</evidence>
<evidence type="ECO:0000256" key="1">
    <source>
        <dbReference type="SAM" id="Phobius"/>
    </source>
</evidence>
<dbReference type="InterPro" id="IPR032508">
    <property type="entry name" value="FecR_C"/>
</dbReference>
<keyword evidence="5" id="KW-1185">Reference proteome</keyword>
<dbReference type="Pfam" id="PF16344">
    <property type="entry name" value="FecR_C"/>
    <property type="match status" value="1"/>
</dbReference>
<keyword evidence="1" id="KW-0812">Transmembrane</keyword>
<dbReference type="Proteomes" id="UP001172083">
    <property type="component" value="Unassembled WGS sequence"/>
</dbReference>
<feature type="domain" description="FecR protein" evidence="2">
    <location>
        <begin position="144"/>
        <end position="233"/>
    </location>
</feature>
<reference evidence="4" key="1">
    <citation type="submission" date="2023-06" db="EMBL/GenBank/DDBJ databases">
        <title>Genomic of Agaribacillus aureum.</title>
        <authorList>
            <person name="Wang G."/>
        </authorList>
    </citation>
    <scope>NUCLEOTIDE SEQUENCE</scope>
    <source>
        <strain evidence="4">BMA12</strain>
    </source>
</reference>
<name>A0ABT8L0N8_9BACT</name>
<dbReference type="EMBL" id="JAUJEB010000001">
    <property type="protein sequence ID" value="MDN5211243.1"/>
    <property type="molecule type" value="Genomic_DNA"/>
</dbReference>